<dbReference type="Proteomes" id="UP000040576">
    <property type="component" value="Unassembled WGS sequence"/>
</dbReference>
<dbReference type="GO" id="GO:0008270">
    <property type="term" value="F:zinc ion binding"/>
    <property type="evidence" value="ECO:0007669"/>
    <property type="project" value="InterPro"/>
</dbReference>
<evidence type="ECO:0000313" key="2">
    <source>
        <dbReference type="EMBL" id="CEE00704.1"/>
    </source>
</evidence>
<organism evidence="2 3">
    <name type="scientific">Caldibacillus thermoamylovorans</name>
    <dbReference type="NCBI Taxonomy" id="35841"/>
    <lineage>
        <taxon>Bacteria</taxon>
        <taxon>Bacillati</taxon>
        <taxon>Bacillota</taxon>
        <taxon>Bacilli</taxon>
        <taxon>Bacillales</taxon>
        <taxon>Bacillaceae</taxon>
        <taxon>Caldibacillus</taxon>
    </lineage>
</organism>
<dbReference type="InterPro" id="IPR003615">
    <property type="entry name" value="HNH_nuc"/>
</dbReference>
<evidence type="ECO:0000313" key="3">
    <source>
        <dbReference type="Proteomes" id="UP000040576"/>
    </source>
</evidence>
<dbReference type="AlphaFoldDB" id="A0A090KPW4"/>
<dbReference type="GO" id="GO:0003676">
    <property type="term" value="F:nucleic acid binding"/>
    <property type="evidence" value="ECO:0007669"/>
    <property type="project" value="InterPro"/>
</dbReference>
<gene>
    <name evidence="2" type="ORF">BT1A1_0856</name>
</gene>
<dbReference type="Pfam" id="PF01844">
    <property type="entry name" value="HNH"/>
    <property type="match status" value="1"/>
</dbReference>
<dbReference type="CDD" id="cd00085">
    <property type="entry name" value="HNHc"/>
    <property type="match status" value="1"/>
</dbReference>
<dbReference type="InterPro" id="IPR002711">
    <property type="entry name" value="HNH"/>
</dbReference>
<proteinExistence type="predicted"/>
<protein>
    <recommendedName>
        <fullName evidence="1">HNH domain-containing protein</fullName>
    </recommendedName>
</protein>
<name>A0A090KPW4_9BACI</name>
<dbReference type="EMBL" id="CCRF01000035">
    <property type="protein sequence ID" value="CEE00704.1"/>
    <property type="molecule type" value="Genomic_DNA"/>
</dbReference>
<reference evidence="2 3" key="1">
    <citation type="submission" date="2014-07" db="EMBL/GenBank/DDBJ databases">
        <authorList>
            <person name="Wibberg Daniel"/>
        </authorList>
    </citation>
    <scope>NUCLEOTIDE SEQUENCE [LARGE SCALE GENOMIC DNA]</scope>
</reference>
<dbReference type="RefSeq" id="WP_051988996.1">
    <property type="nucleotide sequence ID" value="NZ_CCRF01000035.1"/>
</dbReference>
<dbReference type="Gene3D" id="1.10.30.50">
    <property type="match status" value="1"/>
</dbReference>
<dbReference type="GO" id="GO:0004519">
    <property type="term" value="F:endonuclease activity"/>
    <property type="evidence" value="ECO:0007669"/>
    <property type="project" value="InterPro"/>
</dbReference>
<sequence length="257" mass="30893">MEKEINYYPTNAQNFTIDEWIYMLQENSGFTPVLLEALYVLIIEMEGKGSAKQISEITGRSYQVYNSSMAQTVKRLRKKGYAFVADVRKNSKKERYWSHFFKGYYERELFIWEVKDTLEEAFMKYMRKFDVGGIHTHDNEVANEYETVEGMRRHRIHYQIERNSEIINLAKREFIEKHGELFCEACNFSFNKIYEIDFIEAHHILPLHKGKRVTKKIDLIMLCANCHRAVHNKKWNDKPIDDFLEYMKNHYRRINCV</sequence>
<accession>A0A090KPW4</accession>
<keyword evidence="3" id="KW-1185">Reference proteome</keyword>
<feature type="domain" description="HNH" evidence="1">
    <location>
        <begin position="183"/>
        <end position="233"/>
    </location>
</feature>
<evidence type="ECO:0000259" key="1">
    <source>
        <dbReference type="Pfam" id="PF01844"/>
    </source>
</evidence>